<feature type="region of interest" description="Disordered" evidence="1">
    <location>
        <begin position="1"/>
        <end position="29"/>
    </location>
</feature>
<evidence type="ECO:0000313" key="3">
    <source>
        <dbReference type="Proteomes" id="UP001178507"/>
    </source>
</evidence>
<keyword evidence="3" id="KW-1185">Reference proteome</keyword>
<organism evidence="2 3">
    <name type="scientific">Effrenium voratum</name>
    <dbReference type="NCBI Taxonomy" id="2562239"/>
    <lineage>
        <taxon>Eukaryota</taxon>
        <taxon>Sar</taxon>
        <taxon>Alveolata</taxon>
        <taxon>Dinophyceae</taxon>
        <taxon>Suessiales</taxon>
        <taxon>Symbiodiniaceae</taxon>
        <taxon>Effrenium</taxon>
    </lineage>
</organism>
<proteinExistence type="predicted"/>
<dbReference type="Proteomes" id="UP001178507">
    <property type="component" value="Unassembled WGS sequence"/>
</dbReference>
<accession>A0AA36IC46</accession>
<evidence type="ECO:0000313" key="2">
    <source>
        <dbReference type="EMBL" id="CAJ1384890.1"/>
    </source>
</evidence>
<dbReference type="EMBL" id="CAUJNA010001169">
    <property type="protein sequence ID" value="CAJ1384890.1"/>
    <property type="molecule type" value="Genomic_DNA"/>
</dbReference>
<dbReference type="AlphaFoldDB" id="A0AA36IC46"/>
<gene>
    <name evidence="2" type="ORF">EVOR1521_LOCUS11650</name>
</gene>
<evidence type="ECO:0000256" key="1">
    <source>
        <dbReference type="SAM" id="MobiDB-lite"/>
    </source>
</evidence>
<sequence>MAAPGPPLSQVFPQGQAAPPSPGPQYRSAYEEPIYLPPLRVTAPRPRQPGGTEFYGAVPKHSATFAWSELCATPGPEAALAPVPQVPMKSWYNSYVYMPEQTTHDDRQFLQRFVKGPDGEWIDVVKANRLLEAMDAAQQRQIREEAERDMVLAGMRGLSGGFGGGFGGLGGLGLGFGGSGAGAEEADGSDHLGSGVHRTHYMDPYSGEELIACKGHLQTREEIMQEWLGASPGAVVRLRQPPSPLALFEVRSQQDDLPTHV</sequence>
<reference evidence="2" key="1">
    <citation type="submission" date="2023-08" db="EMBL/GenBank/DDBJ databases">
        <authorList>
            <person name="Chen Y."/>
            <person name="Shah S."/>
            <person name="Dougan E. K."/>
            <person name="Thang M."/>
            <person name="Chan C."/>
        </authorList>
    </citation>
    <scope>NUCLEOTIDE SEQUENCE</scope>
</reference>
<comment type="caution">
    <text evidence="2">The sequence shown here is derived from an EMBL/GenBank/DDBJ whole genome shotgun (WGS) entry which is preliminary data.</text>
</comment>
<name>A0AA36IC46_9DINO</name>
<protein>
    <submittedName>
        <fullName evidence="2">Uncharacterized protein</fullName>
    </submittedName>
</protein>